<dbReference type="InterPro" id="IPR006059">
    <property type="entry name" value="SBP"/>
</dbReference>
<dbReference type="SUPFAM" id="SSF53850">
    <property type="entry name" value="Periplasmic binding protein-like II"/>
    <property type="match status" value="1"/>
</dbReference>
<dbReference type="GO" id="GO:0030975">
    <property type="term" value="F:thiamine binding"/>
    <property type="evidence" value="ECO:0007669"/>
    <property type="project" value="TreeGrafter"/>
</dbReference>
<dbReference type="Proteomes" id="UP000478740">
    <property type="component" value="Unassembled WGS sequence"/>
</dbReference>
<keyword evidence="1 2" id="KW-0732">Signal</keyword>
<dbReference type="Gene3D" id="3.40.190.10">
    <property type="entry name" value="Periplasmic binding protein-like II"/>
    <property type="match status" value="2"/>
</dbReference>
<dbReference type="GO" id="GO:0015888">
    <property type="term" value="P:thiamine transport"/>
    <property type="evidence" value="ECO:0007669"/>
    <property type="project" value="TreeGrafter"/>
</dbReference>
<gene>
    <name evidence="3" type="ORF">GL284_20725</name>
</gene>
<evidence type="ECO:0000313" key="3">
    <source>
        <dbReference type="EMBL" id="MTH66673.1"/>
    </source>
</evidence>
<sequence>MTKTALTGTTILALSLSTLTAHAEDLVVGMFGGNFAKAVTQCHVQPYEAATGDTVIPQEGSSSQFASMVRATGGTSDFDVIYIDNSFAAQLASEGLSEKLDRAKITHTADLPEAVWGADDHFVQFQWAATTIAYNPKAYPTPPDSWAAIFDAAPSGNVALPDISGTAGVHFLLAAAKLNGGSLENLDPGFEAIKKIAPDIKAYYTQADQIIAMFERGEVDIAPWYQDRAAAAAAAGVPVAIAYPKEGAIGINVTMVIPKGAANPEGAYKYIDTLLSPEAQKCLADVMYEGPVNTKVSLTGPAAEALPPEIFKTLDFPDPEYVAANVADWRARWQREITR</sequence>
<dbReference type="PANTHER" id="PTHR30006:SF2">
    <property type="entry name" value="ABC TRANSPORTER SUBSTRATE-BINDING PROTEIN"/>
    <property type="match status" value="1"/>
</dbReference>
<dbReference type="Pfam" id="PF13416">
    <property type="entry name" value="SBP_bac_8"/>
    <property type="match status" value="1"/>
</dbReference>
<dbReference type="RefSeq" id="WP_155046312.1">
    <property type="nucleotide sequence ID" value="NZ_WMIH01000047.1"/>
</dbReference>
<dbReference type="AlphaFoldDB" id="A0A6L6J287"/>
<feature type="signal peptide" evidence="2">
    <location>
        <begin position="1"/>
        <end position="23"/>
    </location>
</feature>
<protein>
    <submittedName>
        <fullName evidence="3">Extracellular solute-binding protein</fullName>
    </submittedName>
</protein>
<reference evidence="3 4" key="1">
    <citation type="submission" date="2019-11" db="EMBL/GenBank/DDBJ databases">
        <authorList>
            <person name="Dong K."/>
        </authorList>
    </citation>
    <scope>NUCLEOTIDE SEQUENCE [LARGE SCALE GENOMIC DNA]</scope>
    <source>
        <strain evidence="3 4">DK608</strain>
    </source>
</reference>
<feature type="chain" id="PRO_5026663899" evidence="2">
    <location>
        <begin position="24"/>
        <end position="339"/>
    </location>
</feature>
<accession>A0A6L6J287</accession>
<name>A0A6L6J287_9RHOB</name>
<keyword evidence="4" id="KW-1185">Reference proteome</keyword>
<comment type="caution">
    <text evidence="3">The sequence shown here is derived from an EMBL/GenBank/DDBJ whole genome shotgun (WGS) entry which is preliminary data.</text>
</comment>
<proteinExistence type="predicted"/>
<dbReference type="GO" id="GO:0030288">
    <property type="term" value="C:outer membrane-bounded periplasmic space"/>
    <property type="evidence" value="ECO:0007669"/>
    <property type="project" value="TreeGrafter"/>
</dbReference>
<evidence type="ECO:0000256" key="1">
    <source>
        <dbReference type="ARBA" id="ARBA00022729"/>
    </source>
</evidence>
<dbReference type="GO" id="GO:0030976">
    <property type="term" value="F:thiamine pyrophosphate binding"/>
    <property type="evidence" value="ECO:0007669"/>
    <property type="project" value="TreeGrafter"/>
</dbReference>
<organism evidence="3 4">
    <name type="scientific">Paracoccus shanxieyensis</name>
    <dbReference type="NCBI Taxonomy" id="2675752"/>
    <lineage>
        <taxon>Bacteria</taxon>
        <taxon>Pseudomonadati</taxon>
        <taxon>Pseudomonadota</taxon>
        <taxon>Alphaproteobacteria</taxon>
        <taxon>Rhodobacterales</taxon>
        <taxon>Paracoccaceae</taxon>
        <taxon>Paracoccus</taxon>
    </lineage>
</organism>
<dbReference type="CDD" id="cd13589">
    <property type="entry name" value="PBP2_polyamine_RpCGA009"/>
    <property type="match status" value="1"/>
</dbReference>
<dbReference type="PANTHER" id="PTHR30006">
    <property type="entry name" value="THIAMINE-BINDING PERIPLASMIC PROTEIN-RELATED"/>
    <property type="match status" value="1"/>
</dbReference>
<evidence type="ECO:0000313" key="4">
    <source>
        <dbReference type="Proteomes" id="UP000478740"/>
    </source>
</evidence>
<evidence type="ECO:0000256" key="2">
    <source>
        <dbReference type="SAM" id="SignalP"/>
    </source>
</evidence>
<dbReference type="EMBL" id="WMII01000047">
    <property type="protein sequence ID" value="MTH66673.1"/>
    <property type="molecule type" value="Genomic_DNA"/>
</dbReference>